<dbReference type="Proteomes" id="UP001281447">
    <property type="component" value="Unassembled WGS sequence"/>
</dbReference>
<keyword evidence="3" id="KW-1185">Reference proteome</keyword>
<gene>
    <name evidence="2" type="ORF">RWE15_25130</name>
</gene>
<sequence length="87" mass="10122">MAGYLIVIFMHGTMYGKLVEKNYELQSKVNDLQKQKEALMEDNEDLDQENNKPSTIEIMEIKISNAEELKLDPLIIHQLSDKIKKRS</sequence>
<comment type="caution">
    <text evidence="2">The sequence shown here is derived from an EMBL/GenBank/DDBJ whole genome shotgun (WGS) entry which is preliminary data.</text>
</comment>
<name>A0ABU5CEH6_9BACI</name>
<organism evidence="2 3">
    <name type="scientific">Tigheibacillus halophilus</name>
    <dbReference type="NCBI Taxonomy" id="361280"/>
    <lineage>
        <taxon>Bacteria</taxon>
        <taxon>Bacillati</taxon>
        <taxon>Bacillota</taxon>
        <taxon>Bacilli</taxon>
        <taxon>Bacillales</taxon>
        <taxon>Bacillaceae</taxon>
        <taxon>Tigheibacillus</taxon>
    </lineage>
</organism>
<feature type="coiled-coil region" evidence="1">
    <location>
        <begin position="22"/>
        <end position="52"/>
    </location>
</feature>
<dbReference type="EMBL" id="JAWDIP010000004">
    <property type="protein sequence ID" value="MDY0396967.1"/>
    <property type="molecule type" value="Genomic_DNA"/>
</dbReference>
<evidence type="ECO:0000313" key="3">
    <source>
        <dbReference type="Proteomes" id="UP001281447"/>
    </source>
</evidence>
<protein>
    <submittedName>
        <fullName evidence="2">Uncharacterized protein</fullName>
    </submittedName>
</protein>
<evidence type="ECO:0000313" key="2">
    <source>
        <dbReference type="EMBL" id="MDY0396967.1"/>
    </source>
</evidence>
<keyword evidence="1" id="KW-0175">Coiled coil</keyword>
<reference evidence="2 3" key="1">
    <citation type="submission" date="2023-10" db="EMBL/GenBank/DDBJ databases">
        <title>Virgibacillus halophilus 5B73C genome.</title>
        <authorList>
            <person name="Miliotis G."/>
            <person name="Sengupta P."/>
            <person name="Hameed A."/>
            <person name="Chuvochina M."/>
            <person name="Mcdonagh F."/>
            <person name="Simpson A.C."/>
            <person name="Singh N.K."/>
            <person name="Rekha P.D."/>
            <person name="Raman K."/>
            <person name="Hugenholtz P."/>
            <person name="Venkateswaran K."/>
        </authorList>
    </citation>
    <scope>NUCLEOTIDE SEQUENCE [LARGE SCALE GENOMIC DNA]</scope>
    <source>
        <strain evidence="2 3">5B73C</strain>
    </source>
</reference>
<evidence type="ECO:0000256" key="1">
    <source>
        <dbReference type="SAM" id="Coils"/>
    </source>
</evidence>
<proteinExistence type="predicted"/>
<accession>A0ABU5CEH6</accession>